<dbReference type="Proteomes" id="UP000179448">
    <property type="component" value="Unassembled WGS sequence"/>
</dbReference>
<proteinExistence type="predicted"/>
<dbReference type="AlphaFoldDB" id="A0A1F6WNL9"/>
<evidence type="ECO:0008006" key="6">
    <source>
        <dbReference type="Google" id="ProtNLM"/>
    </source>
</evidence>
<dbReference type="Gene3D" id="3.40.960.10">
    <property type="entry name" value="VSR Endonuclease"/>
    <property type="match status" value="1"/>
</dbReference>
<name>A0A1F6WNL9_9BACT</name>
<accession>A0A1F6WNL9</accession>
<dbReference type="CDD" id="cd02440">
    <property type="entry name" value="AdoMet_MTases"/>
    <property type="match status" value="1"/>
</dbReference>
<dbReference type="CDD" id="cd01038">
    <property type="entry name" value="Endonuclease_DUF559"/>
    <property type="match status" value="1"/>
</dbReference>
<dbReference type="PANTHER" id="PTHR38590:SF1">
    <property type="entry name" value="BLL0828 PROTEIN"/>
    <property type="match status" value="1"/>
</dbReference>
<dbReference type="PANTHER" id="PTHR38590">
    <property type="entry name" value="BLL0828 PROTEIN"/>
    <property type="match status" value="1"/>
</dbReference>
<dbReference type="SUPFAM" id="SSF52980">
    <property type="entry name" value="Restriction endonuclease-like"/>
    <property type="match status" value="1"/>
</dbReference>
<feature type="domain" description="Methyltransferase" evidence="3">
    <location>
        <begin position="267"/>
        <end position="383"/>
    </location>
</feature>
<sequence length="461" mass="52949">MISRAKRKNTKVPPLERMSRYSHKSVKDVLASPHPPSEGGGYGYMTASSSFYKYIKESQNDLKQNPTPAEEKLWEYIKGKQLGYKIRRQHIIDRFVVDFVCLEKKLIIEIDGDVHTFQKERDQERTEILEFLGYIVLRFTNEEVLQNIDVIINKIKSYLNTISPLLWRGSGGGLSLDVAGHVPHDVGHTRGSGGGLSSGRQKGFGEDSSQQRAWEREYRDPQFITLNTEPQKDVIRFALWLKKDGKEILEHDILGDAEQNDSKYVPRILDLGCGNGRNLIYFAKEYNAQGIGYDFSPTAIARAREFLKQIASTRGAGDSILDEVIFCVQSIAEPYTNIPDSSIDIVLDVIASNSLYEGERAFYLREVFRVLKPNGIFFVRALCLDGDRNAKNLIKEFPGPGKDTYFLPDIDLVEKTFTEKDFRALYEEYFDILFLKKHTGYQRWGNQNYKRRYLTAYLKKK</sequence>
<feature type="domain" description="DUF559" evidence="2">
    <location>
        <begin position="55"/>
        <end position="159"/>
    </location>
</feature>
<dbReference type="STRING" id="1801766.A2997_00690"/>
<evidence type="ECO:0000313" key="5">
    <source>
        <dbReference type="Proteomes" id="UP000179448"/>
    </source>
</evidence>
<dbReference type="Pfam" id="PF13847">
    <property type="entry name" value="Methyltransf_31"/>
    <property type="match status" value="1"/>
</dbReference>
<dbReference type="EMBL" id="MFUQ01000016">
    <property type="protein sequence ID" value="OGI83491.1"/>
    <property type="molecule type" value="Genomic_DNA"/>
</dbReference>
<feature type="compositionally biased region" description="Basic residues" evidence="1">
    <location>
        <begin position="1"/>
        <end position="10"/>
    </location>
</feature>
<evidence type="ECO:0000259" key="2">
    <source>
        <dbReference type="Pfam" id="PF04480"/>
    </source>
</evidence>
<feature type="region of interest" description="Disordered" evidence="1">
    <location>
        <begin position="187"/>
        <end position="207"/>
    </location>
</feature>
<gene>
    <name evidence="4" type="ORF">A2997_00690</name>
</gene>
<feature type="region of interest" description="Disordered" evidence="1">
    <location>
        <begin position="1"/>
        <end position="39"/>
    </location>
</feature>
<reference evidence="4 5" key="1">
    <citation type="journal article" date="2016" name="Nat. Commun.">
        <title>Thousands of microbial genomes shed light on interconnected biogeochemical processes in an aquifer system.</title>
        <authorList>
            <person name="Anantharaman K."/>
            <person name="Brown C.T."/>
            <person name="Hug L.A."/>
            <person name="Sharon I."/>
            <person name="Castelle C.J."/>
            <person name="Probst A.J."/>
            <person name="Thomas B.C."/>
            <person name="Singh A."/>
            <person name="Wilkins M.J."/>
            <person name="Karaoz U."/>
            <person name="Brodie E.L."/>
            <person name="Williams K.H."/>
            <person name="Hubbard S.S."/>
            <person name="Banfield J.F."/>
        </authorList>
    </citation>
    <scope>NUCLEOTIDE SEQUENCE [LARGE SCALE GENOMIC DNA]</scope>
</reference>
<comment type="caution">
    <text evidence="4">The sequence shown here is derived from an EMBL/GenBank/DDBJ whole genome shotgun (WGS) entry which is preliminary data.</text>
</comment>
<dbReference type="InterPro" id="IPR007569">
    <property type="entry name" value="DUF559"/>
</dbReference>
<dbReference type="InterPro" id="IPR025714">
    <property type="entry name" value="Methyltranfer_dom"/>
</dbReference>
<protein>
    <recommendedName>
        <fullName evidence="6">DUF559 domain-containing protein</fullName>
    </recommendedName>
</protein>
<organism evidence="4 5">
    <name type="scientific">Candidatus Nomurabacteria bacterium RIFCSPLOWO2_01_FULL_36_10b</name>
    <dbReference type="NCBI Taxonomy" id="1801766"/>
    <lineage>
        <taxon>Bacteria</taxon>
        <taxon>Candidatus Nomuraibacteriota</taxon>
    </lineage>
</organism>
<dbReference type="SUPFAM" id="SSF53335">
    <property type="entry name" value="S-adenosyl-L-methionine-dependent methyltransferases"/>
    <property type="match status" value="1"/>
</dbReference>
<dbReference type="InterPro" id="IPR029063">
    <property type="entry name" value="SAM-dependent_MTases_sf"/>
</dbReference>
<dbReference type="InterPro" id="IPR047216">
    <property type="entry name" value="Endonuclease_DUF559_bact"/>
</dbReference>
<evidence type="ECO:0000259" key="3">
    <source>
        <dbReference type="Pfam" id="PF13847"/>
    </source>
</evidence>
<dbReference type="Gene3D" id="3.40.50.150">
    <property type="entry name" value="Vaccinia Virus protein VP39"/>
    <property type="match status" value="1"/>
</dbReference>
<dbReference type="InterPro" id="IPR011335">
    <property type="entry name" value="Restrct_endonuc-II-like"/>
</dbReference>
<evidence type="ECO:0000313" key="4">
    <source>
        <dbReference type="EMBL" id="OGI83491.1"/>
    </source>
</evidence>
<dbReference type="Pfam" id="PF04480">
    <property type="entry name" value="DUF559"/>
    <property type="match status" value="1"/>
</dbReference>
<evidence type="ECO:0000256" key="1">
    <source>
        <dbReference type="SAM" id="MobiDB-lite"/>
    </source>
</evidence>